<protein>
    <submittedName>
        <fullName evidence="1">Uncharacterized protein</fullName>
    </submittedName>
</protein>
<accession>A0A5A9P6I6</accession>
<sequence length="217" mass="24981">MHELKEKKVTDNTLLSNLDFAECFLREHPLCRWSMLLVKGNGLCVQIGNSKSHVFMVSSDSQQNTYINLHMYINSQICSEHILESHFFGHSCQDEIQCSSSRAREAVHESDLDRLTIKCNRFTIIFTNYRLYNHKTVETKCQLPLKTITVEGLLEKKIWLQKEKATCHGLIACIDHLIKLYLTTSDAPDSGRFILHADKEIIRIVSLGNLINRCIVM</sequence>
<organism evidence="1 2">
    <name type="scientific">Triplophysa tibetana</name>
    <dbReference type="NCBI Taxonomy" id="1572043"/>
    <lineage>
        <taxon>Eukaryota</taxon>
        <taxon>Metazoa</taxon>
        <taxon>Chordata</taxon>
        <taxon>Craniata</taxon>
        <taxon>Vertebrata</taxon>
        <taxon>Euteleostomi</taxon>
        <taxon>Actinopterygii</taxon>
        <taxon>Neopterygii</taxon>
        <taxon>Teleostei</taxon>
        <taxon>Ostariophysi</taxon>
        <taxon>Cypriniformes</taxon>
        <taxon>Nemacheilidae</taxon>
        <taxon>Triplophysa</taxon>
    </lineage>
</organism>
<evidence type="ECO:0000313" key="2">
    <source>
        <dbReference type="Proteomes" id="UP000324632"/>
    </source>
</evidence>
<name>A0A5A9P6I6_9TELE</name>
<reference evidence="1 2" key="1">
    <citation type="journal article" date="2019" name="Mol. Ecol. Resour.">
        <title>Chromosome-level genome assembly of Triplophysa tibetana, a fish adapted to the harsh high-altitude environment of the Tibetan Plateau.</title>
        <authorList>
            <person name="Yang X."/>
            <person name="Liu H."/>
            <person name="Ma Z."/>
            <person name="Zou Y."/>
            <person name="Zou M."/>
            <person name="Mao Y."/>
            <person name="Li X."/>
            <person name="Wang H."/>
            <person name="Chen T."/>
            <person name="Wang W."/>
            <person name="Yang R."/>
        </authorList>
    </citation>
    <scope>NUCLEOTIDE SEQUENCE [LARGE SCALE GENOMIC DNA]</scope>
    <source>
        <strain evidence="1">TTIB1903HZAU</strain>
        <tissue evidence="1">Muscle</tissue>
    </source>
</reference>
<gene>
    <name evidence="1" type="ORF">E1301_Tti001322</name>
</gene>
<proteinExistence type="predicted"/>
<dbReference type="EMBL" id="SOYY01000008">
    <property type="protein sequence ID" value="KAA0718084.1"/>
    <property type="molecule type" value="Genomic_DNA"/>
</dbReference>
<evidence type="ECO:0000313" key="1">
    <source>
        <dbReference type="EMBL" id="KAA0718084.1"/>
    </source>
</evidence>
<comment type="caution">
    <text evidence="1">The sequence shown here is derived from an EMBL/GenBank/DDBJ whole genome shotgun (WGS) entry which is preliminary data.</text>
</comment>
<keyword evidence="2" id="KW-1185">Reference proteome</keyword>
<dbReference type="Proteomes" id="UP000324632">
    <property type="component" value="Chromosome 8"/>
</dbReference>
<dbReference type="AlphaFoldDB" id="A0A5A9P6I6"/>